<gene>
    <name evidence="1" type="ORF">MIMGU_mgv1a019854mg</name>
</gene>
<dbReference type="EMBL" id="KI632299">
    <property type="protein sequence ID" value="EYU19303.1"/>
    <property type="molecule type" value="Genomic_DNA"/>
</dbReference>
<keyword evidence="2" id="KW-1185">Reference proteome</keyword>
<dbReference type="Proteomes" id="UP000030748">
    <property type="component" value="Unassembled WGS sequence"/>
</dbReference>
<name>A0A022PWV4_ERYGU</name>
<proteinExistence type="predicted"/>
<protein>
    <submittedName>
        <fullName evidence="1">Uncharacterized protein</fullName>
    </submittedName>
</protein>
<evidence type="ECO:0000313" key="1">
    <source>
        <dbReference type="EMBL" id="EYU19303.1"/>
    </source>
</evidence>
<reference evidence="1 2" key="1">
    <citation type="journal article" date="2013" name="Proc. Natl. Acad. Sci. U.S.A.">
        <title>Fine-scale variation in meiotic recombination in Mimulus inferred from population shotgun sequencing.</title>
        <authorList>
            <person name="Hellsten U."/>
            <person name="Wright K.M."/>
            <person name="Jenkins J."/>
            <person name="Shu S."/>
            <person name="Yuan Y."/>
            <person name="Wessler S.R."/>
            <person name="Schmutz J."/>
            <person name="Willis J.H."/>
            <person name="Rokhsar D.S."/>
        </authorList>
    </citation>
    <scope>NUCLEOTIDE SEQUENCE [LARGE SCALE GENOMIC DNA]</scope>
    <source>
        <strain evidence="2">cv. DUN x IM62</strain>
    </source>
</reference>
<organism evidence="1 2">
    <name type="scientific">Erythranthe guttata</name>
    <name type="common">Yellow monkey flower</name>
    <name type="synonym">Mimulus guttatus</name>
    <dbReference type="NCBI Taxonomy" id="4155"/>
    <lineage>
        <taxon>Eukaryota</taxon>
        <taxon>Viridiplantae</taxon>
        <taxon>Streptophyta</taxon>
        <taxon>Embryophyta</taxon>
        <taxon>Tracheophyta</taxon>
        <taxon>Spermatophyta</taxon>
        <taxon>Magnoliopsida</taxon>
        <taxon>eudicotyledons</taxon>
        <taxon>Gunneridae</taxon>
        <taxon>Pentapetalae</taxon>
        <taxon>asterids</taxon>
        <taxon>lamiids</taxon>
        <taxon>Lamiales</taxon>
        <taxon>Phrymaceae</taxon>
        <taxon>Erythranthe</taxon>
    </lineage>
</organism>
<evidence type="ECO:0000313" key="2">
    <source>
        <dbReference type="Proteomes" id="UP000030748"/>
    </source>
</evidence>
<accession>A0A022PWV4</accession>
<sequence length="85" mass="9331">ASDQVISKPPQLFSGTPKAFQTAFDASTMLLRQGESHSSTTIAVTLLPLPLMTTLLRHLDPPLYQPVDRATTGIRKSVYINFFPS</sequence>
<dbReference type="AlphaFoldDB" id="A0A022PWV4"/>
<feature type="non-terminal residue" evidence="1">
    <location>
        <position position="1"/>
    </location>
</feature>